<dbReference type="EMBL" id="JBHSWX010000013">
    <property type="protein sequence ID" value="MFC6788026.1"/>
    <property type="molecule type" value="Genomic_DNA"/>
</dbReference>
<keyword evidence="2" id="KW-0472">Membrane</keyword>
<protein>
    <recommendedName>
        <fullName evidence="7">Membrane domain of glycerophosphoryl diester phosphodiesterase</fullName>
    </recommendedName>
</protein>
<proteinExistence type="predicted"/>
<keyword evidence="6" id="KW-1185">Reference proteome</keyword>
<feature type="transmembrane region" description="Helical" evidence="2">
    <location>
        <begin position="28"/>
        <end position="48"/>
    </location>
</feature>
<name>A0ABD5T781_9EURY</name>
<dbReference type="Proteomes" id="UP001596443">
    <property type="component" value="Unassembled WGS sequence"/>
</dbReference>
<accession>A0ABD5T781</accession>
<reference evidence="6" key="2">
    <citation type="journal article" date="2019" name="Int. J. Syst. Evol. Microbiol.">
        <title>The Global Catalogue of Microorganisms (GCM) 10K type strain sequencing project: providing services to taxonomists for standard genome sequencing and annotation.</title>
        <authorList>
            <consortium name="The Broad Institute Genomics Platform"/>
            <consortium name="The Broad Institute Genome Sequencing Center for Infectious Disease"/>
            <person name="Wu L."/>
            <person name="Ma J."/>
        </authorList>
    </citation>
    <scope>NUCLEOTIDE SEQUENCE [LARGE SCALE GENOMIC DNA]</scope>
    <source>
        <strain evidence="6">SYNS20</strain>
    </source>
</reference>
<evidence type="ECO:0000313" key="4">
    <source>
        <dbReference type="EMBL" id="MFC6788026.1"/>
    </source>
</evidence>
<evidence type="ECO:0000313" key="5">
    <source>
        <dbReference type="EMBL" id="MFC6788080.1"/>
    </source>
</evidence>
<organism evidence="3 6">
    <name type="scientific">Halobaculum halobium</name>
    <dbReference type="NCBI Taxonomy" id="3032281"/>
    <lineage>
        <taxon>Archaea</taxon>
        <taxon>Methanobacteriati</taxon>
        <taxon>Methanobacteriota</taxon>
        <taxon>Stenosarchaea group</taxon>
        <taxon>Halobacteria</taxon>
        <taxon>Halobacteriales</taxon>
        <taxon>Haloferacaceae</taxon>
        <taxon>Halobaculum</taxon>
    </lineage>
</organism>
<dbReference type="EMBL" id="JBHSWX010000014">
    <property type="protein sequence ID" value="MFC6788080.1"/>
    <property type="molecule type" value="Genomic_DNA"/>
</dbReference>
<feature type="transmembrane region" description="Helical" evidence="2">
    <location>
        <begin position="198"/>
        <end position="217"/>
    </location>
</feature>
<evidence type="ECO:0000256" key="2">
    <source>
        <dbReference type="SAM" id="Phobius"/>
    </source>
</evidence>
<keyword evidence="2" id="KW-1133">Transmembrane helix</keyword>
<evidence type="ECO:0000256" key="1">
    <source>
        <dbReference type="SAM" id="MobiDB-lite"/>
    </source>
</evidence>
<comment type="caution">
    <text evidence="3">The sequence shown here is derived from an EMBL/GenBank/DDBJ whole genome shotgun (WGS) entry which is preliminary data.</text>
</comment>
<feature type="transmembrane region" description="Helical" evidence="2">
    <location>
        <begin position="109"/>
        <end position="141"/>
    </location>
</feature>
<evidence type="ECO:0000313" key="3">
    <source>
        <dbReference type="EMBL" id="MFC6785208.1"/>
    </source>
</evidence>
<feature type="transmembrane region" description="Helical" evidence="2">
    <location>
        <begin position="308"/>
        <end position="331"/>
    </location>
</feature>
<dbReference type="AlphaFoldDB" id="A0ABD5T781"/>
<gene>
    <name evidence="3" type="ORF">ACFQFD_04230</name>
    <name evidence="4" type="ORF">ACFQFD_19110</name>
    <name evidence="5" type="ORF">ACFQFD_19485</name>
</gene>
<feature type="region of interest" description="Disordered" evidence="1">
    <location>
        <begin position="368"/>
        <end position="460"/>
    </location>
</feature>
<sequence length="460" mass="46716">MSWHGVDAVDDAIDVTREFLFPFSLGRWIRMVIVSLFTGGGGAGGQVASNAGNLGARLAGAGGFSGPSGGASAVAALLVAIPALSFGAASLGDPTLQLGGVPQAGAVGLVGIVLAVVVVAVALLAILLSPVFEFVLVDAIARDDLRLLRDIGTHLTNGLRLLGFRIGLAAAFIIPPAAIITALVLSGTSAESLAGRPLVIAAVALVAIGYVIVYAFVDRFTVEFVVPAMVADGGGVIDGWRRVWPRLRSQPGQTLVYIVMHLLVGIGLSIVSFVLFLVGALVIGLLAAGIGFAVGTVTSGAATTDLGISLGVLAGLVVGVPLLVILVLLPIQVLTLTYRRSYELAALGRFGESLDLIGRYRDDGESGDVAAELRGGDDGPDAGTQSVDSEATADSDDEEFGGFVPASSEVAAESDAGDDEAGDAASDPIGTDRDAPADDDGTFRDRDGADSNNPDSDERS</sequence>
<reference evidence="3" key="3">
    <citation type="submission" date="2024-09" db="EMBL/GenBank/DDBJ databases">
        <authorList>
            <person name="Sun Q."/>
        </authorList>
    </citation>
    <scope>NUCLEOTIDE SEQUENCE</scope>
    <source>
        <strain evidence="3">NBRC 112888</strain>
    </source>
</reference>
<dbReference type="InterPro" id="IPR055966">
    <property type="entry name" value="DUF7544"/>
</dbReference>
<reference evidence="3" key="1">
    <citation type="journal article" date="2014" name="Int. J. Syst. Evol. Microbiol.">
        <title>Complete genome sequence of Corynebacterium casei LMG S-19264T (=DSM 44701T), isolated from a smear-ripened cheese.</title>
        <authorList>
            <consortium name="US DOE Joint Genome Institute (JGI-PGF)"/>
            <person name="Walter F."/>
            <person name="Albersmeier A."/>
            <person name="Kalinowski J."/>
            <person name="Ruckert C."/>
        </authorList>
    </citation>
    <scope>NUCLEOTIDE SEQUENCE [LARGE SCALE GENOMIC DNA]</scope>
    <source>
        <strain evidence="3">NBRC 112888</strain>
    </source>
</reference>
<dbReference type="RefSeq" id="WP_284062070.1">
    <property type="nucleotide sequence ID" value="NZ_CP126158.1"/>
</dbReference>
<feature type="compositionally biased region" description="Basic and acidic residues" evidence="1">
    <location>
        <begin position="430"/>
        <end position="449"/>
    </location>
</feature>
<feature type="compositionally biased region" description="Acidic residues" evidence="1">
    <location>
        <begin position="391"/>
        <end position="400"/>
    </location>
</feature>
<feature type="transmembrane region" description="Helical" evidence="2">
    <location>
        <begin position="69"/>
        <end position="89"/>
    </location>
</feature>
<evidence type="ECO:0008006" key="7">
    <source>
        <dbReference type="Google" id="ProtNLM"/>
    </source>
</evidence>
<feature type="transmembrane region" description="Helical" evidence="2">
    <location>
        <begin position="162"/>
        <end position="186"/>
    </location>
</feature>
<evidence type="ECO:0000313" key="6">
    <source>
        <dbReference type="Proteomes" id="UP001596443"/>
    </source>
</evidence>
<dbReference type="Pfam" id="PF24400">
    <property type="entry name" value="DUF7544"/>
    <property type="match status" value="1"/>
</dbReference>
<feature type="transmembrane region" description="Helical" evidence="2">
    <location>
        <begin position="255"/>
        <end position="288"/>
    </location>
</feature>
<dbReference type="EMBL" id="JBHSWX010000012">
    <property type="protein sequence ID" value="MFC6785208.1"/>
    <property type="molecule type" value="Genomic_DNA"/>
</dbReference>
<dbReference type="GeneID" id="81208226"/>
<keyword evidence="2" id="KW-0812">Transmembrane</keyword>